<sequence length="1651" mass="189341">MSIDFDSAALQTQHDEEEYDQEDYAREQELHKLLTDLPDDMLEDSRDCSSPELEGSPCSNKNTGSSPQSKWTQEWSDHTQPTSHTQTYEVDYGQGSHDEYQYEDEATHINGRPNHQLLPHSWTQDQFAQERCPCPSIGSDKCPEVSDSCADFDAQSYPESFESHVKCNGEGGHRSERPHEDHNTRSHFQNLNFGLGDHGANQHKVNFNPQHRVLQPQMFNAPAAQIDDQFDQLQRVFLDSTQETADKERVAQLQILNKAQKRQIEDLERKLEDSRRNLRYINHQFAIVKDEKDGLTVSFKESSRLIEEVKEREAQMQNKLKAAEQQVQLLRERDQENMKKQRVADAAVDSMKQQMLELCRSDTLSRAREQHDRDLAVTKEQHNAALLALQQKLDSTSQALNEQTDVGQKLRDQVKLLENQREAEQLERANVINSLSQRLEESQRQCAKLLQTNSVQEMSQMQIRLQQAQSAKALSENTNQVLQEDLADLKEQITLYEAAVKHGVISLELSNEPEHHLSESCMDLGLKTANRKNGTFHSTALAHLLDSKLPKDEALRLLQAELQRCLGCLKGKRQKISRLQEDLQRCQARVSELQAQLDEAKLNASVKEASQVRHLDMTGDSRKELLSLQEDKQNLLEQVELLEKKTKELQQSEEKLKSTNTELCTKMREMIQELDQEKQEAAERAERIHQQFRDDVVNRARAELLQEHSVRVEQLTAQHQQEMQQLETQLAEVNDKMLAVQECYISVCKEKSSLEETIQRREKGEALLKEESDAAAEELRRELRAAWSKETESEIQRQVDSHVASAEAKWKNELQKREKTWVQKLEEATRERNRETAEVTCQTDESELSTLTVSAEELESRLRAQKQQLQLDADEVQRKAVEEARKRLQRELEEKHLEDMAKQVEGAVTRAYNSWIENLSSLPEFQASLKTEKEKWEKLQEEITNQKVSQALREAEEQRSRNQQEDQSSGAGRVEELQQELAALKLHLEQASREQAALLRAELAAARAAWSRDKRQEVSVIEQTYQSRLQQAVQRAREDAELQRKELLLQTEAKLQQAARAREEEWGRQRAEAELTQRRQIRDEFIAELQAGLTEVRAQLLGQETENQRRPSGSISHILQTCCGDLVDRAVSEARREWDKTSEEKWSRVLKEAQEQHLSELNKMQSCSCQRRDEPRCRRECTETLSKLQKKNQELQRHLEKACRQLQHSVREHKAAVQRLKDEHESSIQKVKAEHLQQLLEVEKAKESSGRSEQQNLQQGLEEMKQQYLMTVEKIRGDMLRYLQESRERAAEMIRTEVQRERQDTARKMRRYYLTCLQELLEDGSRATGRGALIVLNLLPPFSIAPRANRIHLSVFCRAEKKIMNAASKLAAMAKVLETPVKSQPRKNYGLPSLTAECTTSGGAPGRPAGLCKTLSTLNEIPDTRPEERSNREKTSADPGQKSTIRTKPPGPQDTRASQQDSVEKPKRPEPSHANPASSQKTPRSHVEFVSLSVRGNGLEWRLQEGNPNKADACLESGLQGRPLLTQETPVREEKRTDWSVASCDSDAAFRLSYCGRKVEPVRPFSMSAGSANETGEFSGLTPDVSNRTVYNQVPEKTSGNNPHTKKSLVREPIPGSECEGELGLGPRPQFSELRQRQQDSGFDSPFYQQH</sequence>
<dbReference type="PANTHER" id="PTHR10337:SF6">
    <property type="entry name" value="CENTROSOMAL PROTEIN OF 152 KDA"/>
    <property type="match status" value="1"/>
</dbReference>
<dbReference type="InterPro" id="IPR051235">
    <property type="entry name" value="CEP152/SHC-Transforming"/>
</dbReference>
<reference evidence="5 6" key="1">
    <citation type="submission" date="2025-04" db="UniProtKB">
        <authorList>
            <consortium name="RefSeq"/>
        </authorList>
    </citation>
    <scope>IDENTIFICATION</scope>
    <source>
        <strain evidence="5 6">Quisiro</strain>
        <tissue evidence="5 6">Liver</tissue>
    </source>
</reference>
<feature type="domain" description="CEP152 CEP63 binding coiled coil" evidence="3">
    <location>
        <begin position="1261"/>
        <end position="1311"/>
    </location>
</feature>
<feature type="compositionally biased region" description="Basic and acidic residues" evidence="2">
    <location>
        <begin position="1422"/>
        <end position="1436"/>
    </location>
</feature>
<feature type="region of interest" description="Disordered" evidence="2">
    <location>
        <begin position="1"/>
        <end position="89"/>
    </location>
</feature>
<feature type="compositionally biased region" description="Basic and acidic residues" evidence="2">
    <location>
        <begin position="23"/>
        <end position="34"/>
    </location>
</feature>
<proteinExistence type="predicted"/>
<dbReference type="RefSeq" id="XP_013876973.1">
    <property type="nucleotide sequence ID" value="XM_014021519.1"/>
</dbReference>
<feature type="region of interest" description="Disordered" evidence="2">
    <location>
        <begin position="949"/>
        <end position="973"/>
    </location>
</feature>
<evidence type="ECO:0000256" key="1">
    <source>
        <dbReference type="SAM" id="Coils"/>
    </source>
</evidence>
<dbReference type="RefSeq" id="XP_013876972.1">
    <property type="nucleotide sequence ID" value="XM_014021518.1"/>
</dbReference>
<dbReference type="GO" id="GO:0005813">
    <property type="term" value="C:centrosome"/>
    <property type="evidence" value="ECO:0007669"/>
    <property type="project" value="TreeGrafter"/>
</dbReference>
<feature type="coiled-coil region" evidence="1">
    <location>
        <begin position="1178"/>
        <end position="1234"/>
    </location>
</feature>
<dbReference type="OrthoDB" id="10064205at2759"/>
<dbReference type="InterPro" id="IPR057664">
    <property type="entry name" value="CEP152_PLK4_bind"/>
</dbReference>
<keyword evidence="4" id="KW-1185">Reference proteome</keyword>
<evidence type="ECO:0000313" key="4">
    <source>
        <dbReference type="Proteomes" id="UP000192220"/>
    </source>
</evidence>
<feature type="compositionally biased region" description="Polar residues" evidence="2">
    <location>
        <begin position="1639"/>
        <end position="1651"/>
    </location>
</feature>
<feature type="region of interest" description="Disordered" evidence="2">
    <location>
        <begin position="1399"/>
        <end position="1486"/>
    </location>
</feature>
<dbReference type="KEGG" id="alim:106526831"/>
<dbReference type="GO" id="GO:0007099">
    <property type="term" value="P:centriole replication"/>
    <property type="evidence" value="ECO:0007669"/>
    <property type="project" value="TreeGrafter"/>
</dbReference>
<feature type="region of interest" description="Disordered" evidence="2">
    <location>
        <begin position="1566"/>
        <end position="1651"/>
    </location>
</feature>
<feature type="compositionally biased region" description="Polar residues" evidence="2">
    <location>
        <begin position="1584"/>
        <end position="1603"/>
    </location>
</feature>
<evidence type="ECO:0000256" key="2">
    <source>
        <dbReference type="SAM" id="MobiDB-lite"/>
    </source>
</evidence>
<feature type="coiled-coil region" evidence="1">
    <location>
        <begin position="811"/>
        <end position="898"/>
    </location>
</feature>
<feature type="compositionally biased region" description="Basic and acidic residues" evidence="2">
    <location>
        <begin position="1462"/>
        <end position="1471"/>
    </location>
</feature>
<evidence type="ECO:0000313" key="5">
    <source>
        <dbReference type="RefSeq" id="XP_013876972.1"/>
    </source>
</evidence>
<dbReference type="PANTHER" id="PTHR10337">
    <property type="entry name" value="SHC TRANSFORMING PROTEIN"/>
    <property type="match status" value="1"/>
</dbReference>
<dbReference type="Pfam" id="PF25770">
    <property type="entry name" value="CC_CEP63-bind_CEP152"/>
    <property type="match status" value="1"/>
</dbReference>
<dbReference type="CTD" id="22995"/>
<keyword evidence="1" id="KW-0175">Coiled coil</keyword>
<accession>A0A2I4CAG8</accession>
<dbReference type="Proteomes" id="UP000192220">
    <property type="component" value="Unplaced"/>
</dbReference>
<dbReference type="STRING" id="52670.A0A2I4CAG8"/>
<feature type="coiled-coil region" evidence="1">
    <location>
        <begin position="379"/>
        <end position="499"/>
    </location>
</feature>
<gene>
    <name evidence="5 6" type="primary">cep152</name>
</gene>
<evidence type="ECO:0000259" key="3">
    <source>
        <dbReference type="Pfam" id="PF25770"/>
    </source>
</evidence>
<dbReference type="InterPro" id="IPR057659">
    <property type="entry name" value="CEP152_CC"/>
</dbReference>
<protein>
    <submittedName>
        <fullName evidence="5 6">Centrosomal protein of 152 kDa isoform X1</fullName>
    </submittedName>
</protein>
<dbReference type="GeneID" id="106526831"/>
<feature type="compositionally biased region" description="Polar residues" evidence="2">
    <location>
        <begin position="57"/>
        <end position="88"/>
    </location>
</feature>
<feature type="compositionally biased region" description="Basic and acidic residues" evidence="2">
    <location>
        <begin position="953"/>
        <end position="964"/>
    </location>
</feature>
<organism evidence="4 5">
    <name type="scientific">Austrofundulus limnaeus</name>
    <name type="common">Annual killifish</name>
    <dbReference type="NCBI Taxonomy" id="52670"/>
    <lineage>
        <taxon>Eukaryota</taxon>
        <taxon>Metazoa</taxon>
        <taxon>Chordata</taxon>
        <taxon>Craniata</taxon>
        <taxon>Vertebrata</taxon>
        <taxon>Euteleostomi</taxon>
        <taxon>Actinopterygii</taxon>
        <taxon>Neopterygii</taxon>
        <taxon>Teleostei</taxon>
        <taxon>Neoteleostei</taxon>
        <taxon>Acanthomorphata</taxon>
        <taxon>Ovalentaria</taxon>
        <taxon>Atherinomorphae</taxon>
        <taxon>Cyprinodontiformes</taxon>
        <taxon>Rivulidae</taxon>
        <taxon>Austrofundulus</taxon>
    </lineage>
</organism>
<feature type="coiled-coil region" evidence="1">
    <location>
        <begin position="569"/>
        <end position="743"/>
    </location>
</feature>
<name>A0A2I4CAG8_AUSLI</name>
<evidence type="ECO:0000313" key="6">
    <source>
        <dbReference type="RefSeq" id="XP_013876973.1"/>
    </source>
</evidence>
<dbReference type="Pfam" id="PF25769">
    <property type="entry name" value="PLK4_bind_CEP152"/>
    <property type="match status" value="1"/>
</dbReference>
<feature type="coiled-coil region" evidence="1">
    <location>
        <begin position="250"/>
        <end position="340"/>
    </location>
</feature>